<dbReference type="PANTHER" id="PTHR10272">
    <property type="entry name" value="PLATELET-ACTIVATING FACTOR ACETYLHYDROLASE"/>
    <property type="match status" value="1"/>
</dbReference>
<evidence type="ECO:0000256" key="1">
    <source>
        <dbReference type="ARBA" id="ARBA00022801"/>
    </source>
</evidence>
<dbReference type="GO" id="GO:0016042">
    <property type="term" value="P:lipid catabolic process"/>
    <property type="evidence" value="ECO:0007669"/>
    <property type="project" value="UniProtKB-KW"/>
</dbReference>
<gene>
    <name evidence="5" type="ORF">Voc01_029380</name>
</gene>
<dbReference type="EMBL" id="BOPH01000035">
    <property type="protein sequence ID" value="GIJ68021.1"/>
    <property type="molecule type" value="Genomic_DNA"/>
</dbReference>
<reference evidence="5" key="1">
    <citation type="submission" date="2021-01" db="EMBL/GenBank/DDBJ databases">
        <title>Whole genome shotgun sequence of Virgisporangium ochraceum NBRC 16418.</title>
        <authorList>
            <person name="Komaki H."/>
            <person name="Tamura T."/>
        </authorList>
    </citation>
    <scope>NUCLEOTIDE SEQUENCE</scope>
    <source>
        <strain evidence="5">NBRC 16418</strain>
    </source>
</reference>
<evidence type="ECO:0000256" key="4">
    <source>
        <dbReference type="SAM" id="SignalP"/>
    </source>
</evidence>
<keyword evidence="2" id="KW-0442">Lipid degradation</keyword>
<feature type="chain" id="PRO_5035250814" evidence="4">
    <location>
        <begin position="29"/>
        <end position="410"/>
    </location>
</feature>
<evidence type="ECO:0000256" key="2">
    <source>
        <dbReference type="ARBA" id="ARBA00022963"/>
    </source>
</evidence>
<evidence type="ECO:0000313" key="5">
    <source>
        <dbReference type="EMBL" id="GIJ68021.1"/>
    </source>
</evidence>
<accession>A0A8J4EAT6</accession>
<comment type="caution">
    <text evidence="5">The sequence shown here is derived from an EMBL/GenBank/DDBJ whole genome shotgun (WGS) entry which is preliminary data.</text>
</comment>
<dbReference type="RefSeq" id="WP_239160197.1">
    <property type="nucleotide sequence ID" value="NZ_BOPH01000035.1"/>
</dbReference>
<dbReference type="SUPFAM" id="SSF53474">
    <property type="entry name" value="alpha/beta-Hydrolases"/>
    <property type="match status" value="1"/>
</dbReference>
<feature type="signal peptide" evidence="4">
    <location>
        <begin position="1"/>
        <end position="28"/>
    </location>
</feature>
<keyword evidence="4" id="KW-0732">Signal</keyword>
<keyword evidence="6" id="KW-1185">Reference proteome</keyword>
<keyword evidence="3" id="KW-0443">Lipid metabolism</keyword>
<name>A0A8J4EAT6_9ACTN</name>
<keyword evidence="1" id="KW-0378">Hydrolase</keyword>
<dbReference type="AlphaFoldDB" id="A0A8J4EAT6"/>
<dbReference type="InterPro" id="IPR006311">
    <property type="entry name" value="TAT_signal"/>
</dbReference>
<dbReference type="Proteomes" id="UP000635606">
    <property type="component" value="Unassembled WGS sequence"/>
</dbReference>
<protein>
    <submittedName>
        <fullName evidence="5">Lipase</fullName>
    </submittedName>
</protein>
<organism evidence="5 6">
    <name type="scientific">Virgisporangium ochraceum</name>
    <dbReference type="NCBI Taxonomy" id="65505"/>
    <lineage>
        <taxon>Bacteria</taxon>
        <taxon>Bacillati</taxon>
        <taxon>Actinomycetota</taxon>
        <taxon>Actinomycetes</taxon>
        <taxon>Micromonosporales</taxon>
        <taxon>Micromonosporaceae</taxon>
        <taxon>Virgisporangium</taxon>
    </lineage>
</organism>
<sequence length="410" mass="43780">MWTLTRRQLLGTASAAAAAGMLPGTAAAGTAPGTAPDVAAAGAAGTAPLRLTLPAPTGRYPVGAVDLHLVDHDRPDPWVPDRRRELMVSVRYPARPTGREPRMPYLPPLTARRQDEDAARTLGISTGSIDWAGLVTHARAGAPPRGTHPVVLYSPGGGRLRAEGTVLVEDLASHGYVVVAVDHTYEAPAVQFPGGRLEVQRLPDTDPTEVLRTMLYTRVADTRFVLDRLVAVRRFGADPSRVGMVGHSAGGFTAAETMLVDRRLDAGVDLDGSMAFSFGAGDFGEVVHRGLDRPFLLMGAGGADGVPHTHVHALDWRRFWERSTGWKRDLYVAAGEHFTFTDVQVLLPPIARAFALPDAAVTGAIGTVDPARIVAALRAYLAAFFDLHLRGRAQPLFDGPSTEHPDVSFV</sequence>
<evidence type="ECO:0000313" key="6">
    <source>
        <dbReference type="Proteomes" id="UP000635606"/>
    </source>
</evidence>
<proteinExistence type="predicted"/>
<evidence type="ECO:0000256" key="3">
    <source>
        <dbReference type="ARBA" id="ARBA00023098"/>
    </source>
</evidence>
<dbReference type="PANTHER" id="PTHR10272:SF0">
    <property type="entry name" value="PLATELET-ACTIVATING FACTOR ACETYLHYDROLASE"/>
    <property type="match status" value="1"/>
</dbReference>
<dbReference type="Gene3D" id="3.40.50.1820">
    <property type="entry name" value="alpha/beta hydrolase"/>
    <property type="match status" value="1"/>
</dbReference>
<dbReference type="InterPro" id="IPR029058">
    <property type="entry name" value="AB_hydrolase_fold"/>
</dbReference>
<dbReference type="GO" id="GO:0003847">
    <property type="term" value="F:1-alkyl-2-acetylglycerophosphocholine esterase activity"/>
    <property type="evidence" value="ECO:0007669"/>
    <property type="project" value="TreeGrafter"/>
</dbReference>
<dbReference type="PROSITE" id="PS51318">
    <property type="entry name" value="TAT"/>
    <property type="match status" value="1"/>
</dbReference>